<evidence type="ECO:0000256" key="2">
    <source>
        <dbReference type="ARBA" id="ARBA00022679"/>
    </source>
</evidence>
<comment type="function">
    <text evidence="4 5">Catalyzes the transfer of endogenously produced octanoic acid from octanoyl-acyl-carrier-protein onto the lipoyl domains of lipoate-dependent enzymes. Lipoyl-ACP can also act as a substrate although octanoyl-ACP is likely to be the physiological substrate.</text>
</comment>
<dbReference type="CDD" id="cd16444">
    <property type="entry name" value="LipB"/>
    <property type="match status" value="1"/>
</dbReference>
<dbReference type="RefSeq" id="WP_145024247.1">
    <property type="nucleotide sequence ID" value="NZ_VLLN01000021.1"/>
</dbReference>
<comment type="catalytic activity">
    <reaction evidence="5">
        <text>octanoyl-[ACP] + L-lysyl-[protein] = N(6)-octanoyl-L-lysyl-[protein] + holo-[ACP] + H(+)</text>
        <dbReference type="Rhea" id="RHEA:17665"/>
        <dbReference type="Rhea" id="RHEA-COMP:9636"/>
        <dbReference type="Rhea" id="RHEA-COMP:9685"/>
        <dbReference type="Rhea" id="RHEA-COMP:9752"/>
        <dbReference type="Rhea" id="RHEA-COMP:9928"/>
        <dbReference type="ChEBI" id="CHEBI:15378"/>
        <dbReference type="ChEBI" id="CHEBI:29969"/>
        <dbReference type="ChEBI" id="CHEBI:64479"/>
        <dbReference type="ChEBI" id="CHEBI:78463"/>
        <dbReference type="ChEBI" id="CHEBI:78809"/>
        <dbReference type="EC" id="2.3.1.181"/>
    </reaction>
</comment>
<evidence type="ECO:0000256" key="1">
    <source>
        <dbReference type="ARBA" id="ARBA00004821"/>
    </source>
</evidence>
<dbReference type="PROSITE" id="PS51733">
    <property type="entry name" value="BPL_LPL_CATALYTIC"/>
    <property type="match status" value="1"/>
</dbReference>
<evidence type="ECO:0000256" key="4">
    <source>
        <dbReference type="ARBA" id="ARBA00024732"/>
    </source>
</evidence>
<keyword evidence="8" id="KW-1185">Reference proteome</keyword>
<dbReference type="Gene3D" id="3.30.930.10">
    <property type="entry name" value="Bira Bifunctional Protein, Domain 2"/>
    <property type="match status" value="1"/>
</dbReference>
<name>A0A562VHZ8_9BACT</name>
<feature type="site" description="Lowers pKa of active site Cys" evidence="5">
    <location>
        <position position="135"/>
    </location>
</feature>
<organism evidence="7 8">
    <name type="scientific">Geobacter argillaceus</name>
    <dbReference type="NCBI Taxonomy" id="345631"/>
    <lineage>
        <taxon>Bacteria</taxon>
        <taxon>Pseudomonadati</taxon>
        <taxon>Thermodesulfobacteriota</taxon>
        <taxon>Desulfuromonadia</taxon>
        <taxon>Geobacterales</taxon>
        <taxon>Geobacteraceae</taxon>
        <taxon>Geobacter</taxon>
    </lineage>
</organism>
<feature type="binding site" evidence="5">
    <location>
        <begin position="151"/>
        <end position="153"/>
    </location>
    <ligand>
        <name>substrate</name>
    </ligand>
</feature>
<gene>
    <name evidence="5" type="primary">lipB</name>
    <name evidence="7" type="ORF">JN12_03029</name>
</gene>
<dbReference type="UniPathway" id="UPA00538">
    <property type="reaction ID" value="UER00592"/>
</dbReference>
<dbReference type="InterPro" id="IPR045864">
    <property type="entry name" value="aa-tRNA-synth_II/BPL/LPL"/>
</dbReference>
<feature type="binding site" evidence="5">
    <location>
        <begin position="73"/>
        <end position="80"/>
    </location>
    <ligand>
        <name>substrate</name>
    </ligand>
</feature>
<dbReference type="InterPro" id="IPR004143">
    <property type="entry name" value="BPL_LPL_catalytic"/>
</dbReference>
<dbReference type="PANTHER" id="PTHR10993:SF7">
    <property type="entry name" value="LIPOYLTRANSFERASE 2, MITOCHONDRIAL-RELATED"/>
    <property type="match status" value="1"/>
</dbReference>
<dbReference type="PANTHER" id="PTHR10993">
    <property type="entry name" value="OCTANOYLTRANSFERASE"/>
    <property type="match status" value="1"/>
</dbReference>
<dbReference type="GO" id="GO:0009249">
    <property type="term" value="P:protein lipoylation"/>
    <property type="evidence" value="ECO:0007669"/>
    <property type="project" value="InterPro"/>
</dbReference>
<comment type="subcellular location">
    <subcellularLocation>
        <location evidence="5">Cytoplasm</location>
    </subcellularLocation>
</comment>
<reference evidence="7 8" key="1">
    <citation type="submission" date="2019-07" db="EMBL/GenBank/DDBJ databases">
        <title>Genomic Encyclopedia of Archaeal and Bacterial Type Strains, Phase II (KMG-II): from individual species to whole genera.</title>
        <authorList>
            <person name="Goeker M."/>
        </authorList>
    </citation>
    <scope>NUCLEOTIDE SEQUENCE [LARGE SCALE GENOMIC DNA]</scope>
    <source>
        <strain evidence="7 8">ATCC BAA-1139</strain>
    </source>
</reference>
<dbReference type="GO" id="GO:0005737">
    <property type="term" value="C:cytoplasm"/>
    <property type="evidence" value="ECO:0007669"/>
    <property type="project" value="UniProtKB-SubCell"/>
</dbReference>
<evidence type="ECO:0000256" key="3">
    <source>
        <dbReference type="ARBA" id="ARBA00023315"/>
    </source>
</evidence>
<dbReference type="EC" id="2.3.1.181" evidence="5"/>
<evidence type="ECO:0000313" key="8">
    <source>
        <dbReference type="Proteomes" id="UP000319449"/>
    </source>
</evidence>
<evidence type="ECO:0000259" key="6">
    <source>
        <dbReference type="PROSITE" id="PS51733"/>
    </source>
</evidence>
<dbReference type="InterPro" id="IPR000544">
    <property type="entry name" value="Octanoyltransferase"/>
</dbReference>
<dbReference type="AlphaFoldDB" id="A0A562VHZ8"/>
<protein>
    <recommendedName>
        <fullName evidence="5">Octanoyltransferase</fullName>
        <ecNumber evidence="5">2.3.1.181</ecNumber>
    </recommendedName>
    <alternativeName>
        <fullName evidence="5">Lipoate-protein ligase B</fullName>
    </alternativeName>
    <alternativeName>
        <fullName evidence="5">Lipoyl/octanoyl transferase</fullName>
    </alternativeName>
    <alternativeName>
        <fullName evidence="5">Octanoyl-[acyl-carrier-protein]-protein N-octanoyltransferase</fullName>
    </alternativeName>
</protein>
<evidence type="ECO:0000256" key="5">
    <source>
        <dbReference type="HAMAP-Rule" id="MF_00013"/>
    </source>
</evidence>
<dbReference type="Pfam" id="PF21948">
    <property type="entry name" value="LplA-B_cat"/>
    <property type="match status" value="1"/>
</dbReference>
<keyword evidence="2 5" id="KW-0808">Transferase</keyword>
<dbReference type="EMBL" id="VLLN01000021">
    <property type="protein sequence ID" value="TWJ17490.1"/>
    <property type="molecule type" value="Genomic_DNA"/>
</dbReference>
<dbReference type="HAMAP" id="MF_00013">
    <property type="entry name" value="LipB"/>
    <property type="match status" value="1"/>
</dbReference>
<dbReference type="NCBIfam" id="NF010925">
    <property type="entry name" value="PRK14345.1"/>
    <property type="match status" value="1"/>
</dbReference>
<comment type="miscellaneous">
    <text evidence="5">In the reaction, the free carboxyl group of octanoic acid is attached via an amide linkage to the epsilon-amino group of a specific lysine residue of lipoyl domains of lipoate-dependent enzymes.</text>
</comment>
<dbReference type="GO" id="GO:0033819">
    <property type="term" value="F:lipoyl(octanoyl) transferase activity"/>
    <property type="evidence" value="ECO:0007669"/>
    <property type="project" value="UniProtKB-EC"/>
</dbReference>
<comment type="similarity">
    <text evidence="5">Belongs to the LipB family.</text>
</comment>
<dbReference type="OrthoDB" id="9787061at2"/>
<dbReference type="PROSITE" id="PS01313">
    <property type="entry name" value="LIPB"/>
    <property type="match status" value="1"/>
</dbReference>
<feature type="active site" description="Acyl-thioester intermediate" evidence="5">
    <location>
        <position position="169"/>
    </location>
</feature>
<dbReference type="InterPro" id="IPR020605">
    <property type="entry name" value="Octanoyltransferase_CS"/>
</dbReference>
<feature type="binding site" evidence="5">
    <location>
        <begin position="138"/>
        <end position="140"/>
    </location>
    <ligand>
        <name>substrate</name>
    </ligand>
</feature>
<evidence type="ECO:0000313" key="7">
    <source>
        <dbReference type="EMBL" id="TWJ17490.1"/>
    </source>
</evidence>
<proteinExistence type="inferred from homology"/>
<sequence>MDVIDWGVLDFESSSGRQQRLVRARLDGRAPDRLILVEHPPVVAIGRSGAESDLLLSEMLLREKGVEVRRAARGGKTTYHGPGQLVVYPIVELRPRDLHRYVQLLLESLAALLREYRLEPVRRDGEPGIWVQGKKIASIGVAVKRWVTSYGIALNVNNDLAPFAWIVPCGNPREKVTSMAEELGRMVDFSRVKERLVALLLPAIGSEKGTTRHPSWLQLRAPESGPIEAMEEMLQAEEMASVDDNGPLNLCG</sequence>
<feature type="domain" description="BPL/LPL catalytic" evidence="6">
    <location>
        <begin position="28"/>
        <end position="208"/>
    </location>
</feature>
<dbReference type="NCBIfam" id="TIGR00214">
    <property type="entry name" value="lipB"/>
    <property type="match status" value="1"/>
</dbReference>
<dbReference type="Proteomes" id="UP000319449">
    <property type="component" value="Unassembled WGS sequence"/>
</dbReference>
<comment type="caution">
    <text evidence="7">The sequence shown here is derived from an EMBL/GenBank/DDBJ whole genome shotgun (WGS) entry which is preliminary data.</text>
</comment>
<accession>A0A562VHZ8</accession>
<keyword evidence="3 5" id="KW-0012">Acyltransferase</keyword>
<comment type="pathway">
    <text evidence="1 5">Protein modification; protein lipoylation via endogenous pathway; protein N(6)-(lipoyl)lysine from octanoyl-[acyl-carrier-protein]: step 1/2.</text>
</comment>
<keyword evidence="5" id="KW-0963">Cytoplasm</keyword>
<dbReference type="SUPFAM" id="SSF55681">
    <property type="entry name" value="Class II aaRS and biotin synthetases"/>
    <property type="match status" value="1"/>
</dbReference>